<dbReference type="PANTHER" id="PTHR18964:SF149">
    <property type="entry name" value="BIFUNCTIONAL UDP-N-ACETYLGLUCOSAMINE 2-EPIMERASE_N-ACETYLMANNOSAMINE KINASE"/>
    <property type="match status" value="1"/>
</dbReference>
<dbReference type="PANTHER" id="PTHR18964">
    <property type="entry name" value="ROK (REPRESSOR, ORF, KINASE) FAMILY"/>
    <property type="match status" value="1"/>
</dbReference>
<accession>A0ABW9ZL78</accession>
<dbReference type="Pfam" id="PF00480">
    <property type="entry name" value="ROK"/>
    <property type="match status" value="1"/>
</dbReference>
<dbReference type="EMBL" id="JAABLP010000004">
    <property type="protein sequence ID" value="NBN65139.1"/>
    <property type="molecule type" value="Genomic_DNA"/>
</dbReference>
<dbReference type="Pfam" id="PF13412">
    <property type="entry name" value="HTH_24"/>
    <property type="match status" value="1"/>
</dbReference>
<evidence type="ECO:0000256" key="1">
    <source>
        <dbReference type="ARBA" id="ARBA00006479"/>
    </source>
</evidence>
<dbReference type="CDD" id="cd23763">
    <property type="entry name" value="ASKHA_ATPase_ROK"/>
    <property type="match status" value="1"/>
</dbReference>
<comment type="similarity">
    <text evidence="1">Belongs to the ROK (NagC/XylR) family.</text>
</comment>
<reference evidence="3 4" key="1">
    <citation type="submission" date="2020-01" db="EMBL/GenBank/DDBJ databases">
        <authorList>
            <person name="Peng S.Y."/>
            <person name="Li J."/>
            <person name="Wang M."/>
            <person name="Wang L."/>
            <person name="Wang C.Q."/>
            <person name="Wang J.R."/>
        </authorList>
    </citation>
    <scope>NUCLEOTIDE SEQUENCE [LARGE SCALE GENOMIC DNA]</scope>
    <source>
        <strain evidence="3 4">XCT-34</strain>
    </source>
</reference>
<evidence type="ECO:0000313" key="4">
    <source>
        <dbReference type="Proteomes" id="UP000541347"/>
    </source>
</evidence>
<dbReference type="Gene3D" id="3.30.420.40">
    <property type="match status" value="2"/>
</dbReference>
<feature type="region of interest" description="Disordered" evidence="2">
    <location>
        <begin position="395"/>
        <end position="419"/>
    </location>
</feature>
<feature type="compositionally biased region" description="Low complexity" evidence="2">
    <location>
        <begin position="399"/>
        <end position="419"/>
    </location>
</feature>
<dbReference type="InterPro" id="IPR036388">
    <property type="entry name" value="WH-like_DNA-bd_sf"/>
</dbReference>
<dbReference type="RefSeq" id="WP_161677138.1">
    <property type="nucleotide sequence ID" value="NZ_JAABLP010000004.1"/>
</dbReference>
<dbReference type="Gene3D" id="1.10.10.10">
    <property type="entry name" value="Winged helix-like DNA-binding domain superfamily/Winged helix DNA-binding domain"/>
    <property type="match status" value="1"/>
</dbReference>
<gene>
    <name evidence="3" type="ORF">GWI71_15715</name>
</gene>
<dbReference type="InterPro" id="IPR000600">
    <property type="entry name" value="ROK"/>
</dbReference>
<proteinExistence type="inferred from homology"/>
<protein>
    <submittedName>
        <fullName evidence="3">ROK family protein</fullName>
    </submittedName>
</protein>
<keyword evidence="4" id="KW-1185">Reference proteome</keyword>
<evidence type="ECO:0000313" key="3">
    <source>
        <dbReference type="EMBL" id="NBN65139.1"/>
    </source>
</evidence>
<organism evidence="3 4">
    <name type="scientific">Pannonibacter tanglangensis</name>
    <dbReference type="NCBI Taxonomy" id="2750084"/>
    <lineage>
        <taxon>Bacteria</taxon>
        <taxon>Pseudomonadati</taxon>
        <taxon>Pseudomonadota</taxon>
        <taxon>Alphaproteobacteria</taxon>
        <taxon>Hyphomicrobiales</taxon>
        <taxon>Stappiaceae</taxon>
        <taxon>Pannonibacter</taxon>
    </lineage>
</organism>
<dbReference type="Proteomes" id="UP000541347">
    <property type="component" value="Unassembled WGS sequence"/>
</dbReference>
<dbReference type="SUPFAM" id="SSF46785">
    <property type="entry name" value="Winged helix' DNA-binding domain"/>
    <property type="match status" value="1"/>
</dbReference>
<dbReference type="InterPro" id="IPR036390">
    <property type="entry name" value="WH_DNA-bd_sf"/>
</dbReference>
<comment type="caution">
    <text evidence="3">The sequence shown here is derived from an EMBL/GenBank/DDBJ whole genome shotgun (WGS) entry which is preliminary data.</text>
</comment>
<evidence type="ECO:0000256" key="2">
    <source>
        <dbReference type="SAM" id="MobiDB-lite"/>
    </source>
</evidence>
<sequence>MSDTPSISRQFSLCMVMETIVHCGPISRASIAKQTGLSKQTISEIARQLEEDGWIRETGRTSGHVGRTAITYEIVPDAACIATIDLGGRKLRAAIADLACNVLAEVTEPTDPRGGRHVVNQMARLARSAADHNGIPQDRIRLAIVGVPGAPDQTTGRVLMSPNIPGLDEFDVRGALSGLIGTEVILENDVNLAVIGEHWAGSATGIEDLAYVAIGTGIGAGVMVGGELVRGAGNAAGELGFLPLGSDPFEPASLKVGALERAAATAGICARYASLTGRSADVPDIFAAAARGEVAAGQVLDETARNLALTIAVLTAVTNPGRVILGGSIGSRSELVERIRALLPLCSPAPVEIGVSSLGSRVTLVGGAAIGLSHLHAALFSGGVPGAQISLPPARVGHAPASTSTATLPTAAAPSARRG</sequence>
<dbReference type="SUPFAM" id="SSF53067">
    <property type="entry name" value="Actin-like ATPase domain"/>
    <property type="match status" value="1"/>
</dbReference>
<dbReference type="InterPro" id="IPR043129">
    <property type="entry name" value="ATPase_NBD"/>
</dbReference>
<name>A0ABW9ZL78_9HYPH</name>